<dbReference type="GO" id="GO:0016020">
    <property type="term" value="C:membrane"/>
    <property type="evidence" value="ECO:0007669"/>
    <property type="project" value="UniProtKB-SubCell"/>
</dbReference>
<evidence type="ECO:0000256" key="2">
    <source>
        <dbReference type="ARBA" id="ARBA00008869"/>
    </source>
</evidence>
<dbReference type="CDD" id="cd03263">
    <property type="entry name" value="ABC_subfamily_A"/>
    <property type="match status" value="1"/>
</dbReference>
<dbReference type="Pfam" id="PF00005">
    <property type="entry name" value="ABC_tran"/>
    <property type="match status" value="1"/>
</dbReference>
<keyword evidence="8 9" id="KW-0472">Membrane</keyword>
<dbReference type="PANTHER" id="PTHR19229">
    <property type="entry name" value="ATP-BINDING CASSETTE TRANSPORTER SUBFAMILY A ABCA"/>
    <property type="match status" value="1"/>
</dbReference>
<proteinExistence type="inferred from homology"/>
<comment type="similarity">
    <text evidence="2">Belongs to the ABC transporter superfamily. ABCA family.</text>
</comment>
<evidence type="ECO:0000256" key="7">
    <source>
        <dbReference type="ARBA" id="ARBA00022989"/>
    </source>
</evidence>
<accession>A0A8B9FTC0</accession>
<name>A0A8B9FTC0_9PSIT</name>
<organism evidence="11 12">
    <name type="scientific">Amazona collaria</name>
    <name type="common">yellow-billed parrot</name>
    <dbReference type="NCBI Taxonomy" id="241587"/>
    <lineage>
        <taxon>Eukaryota</taxon>
        <taxon>Metazoa</taxon>
        <taxon>Chordata</taxon>
        <taxon>Craniata</taxon>
        <taxon>Vertebrata</taxon>
        <taxon>Euteleostomi</taxon>
        <taxon>Archelosauria</taxon>
        <taxon>Archosauria</taxon>
        <taxon>Dinosauria</taxon>
        <taxon>Saurischia</taxon>
        <taxon>Theropoda</taxon>
        <taxon>Coelurosauria</taxon>
        <taxon>Aves</taxon>
        <taxon>Neognathae</taxon>
        <taxon>Neoaves</taxon>
        <taxon>Telluraves</taxon>
        <taxon>Australaves</taxon>
        <taxon>Psittaciformes</taxon>
        <taxon>Psittacidae</taxon>
        <taxon>Amazona</taxon>
    </lineage>
</organism>
<dbReference type="PANTHER" id="PTHR19229:SF274">
    <property type="entry name" value="ABC-TYPE ORGANIC ANION TRANSPORTER ABCA8"/>
    <property type="match status" value="1"/>
</dbReference>
<evidence type="ECO:0000256" key="5">
    <source>
        <dbReference type="ARBA" id="ARBA00022741"/>
    </source>
</evidence>
<dbReference type="Proteomes" id="UP000694522">
    <property type="component" value="Unplaced"/>
</dbReference>
<dbReference type="GO" id="GO:0005319">
    <property type="term" value="F:lipid transporter activity"/>
    <property type="evidence" value="ECO:0007669"/>
    <property type="project" value="TreeGrafter"/>
</dbReference>
<dbReference type="InterPro" id="IPR026082">
    <property type="entry name" value="ABCA"/>
</dbReference>
<comment type="subcellular location">
    <subcellularLocation>
        <location evidence="1">Membrane</location>
        <topology evidence="1">Multi-pass membrane protein</topology>
    </subcellularLocation>
</comment>
<reference evidence="11" key="2">
    <citation type="submission" date="2025-09" db="UniProtKB">
        <authorList>
            <consortium name="Ensembl"/>
        </authorList>
    </citation>
    <scope>IDENTIFICATION</scope>
</reference>
<feature type="domain" description="ABC transporter" evidence="10">
    <location>
        <begin position="40"/>
        <end position="270"/>
    </location>
</feature>
<keyword evidence="12" id="KW-1185">Reference proteome</keyword>
<evidence type="ECO:0000256" key="9">
    <source>
        <dbReference type="SAM" id="Phobius"/>
    </source>
</evidence>
<keyword evidence="5" id="KW-0547">Nucleotide-binding</keyword>
<dbReference type="PROSITE" id="PS50893">
    <property type="entry name" value="ABC_TRANSPORTER_2"/>
    <property type="match status" value="1"/>
</dbReference>
<evidence type="ECO:0000259" key="10">
    <source>
        <dbReference type="PROSITE" id="PS50893"/>
    </source>
</evidence>
<dbReference type="SUPFAM" id="SSF52540">
    <property type="entry name" value="P-loop containing nucleoside triphosphate hydrolases"/>
    <property type="match status" value="1"/>
</dbReference>
<dbReference type="GO" id="GO:0140359">
    <property type="term" value="F:ABC-type transporter activity"/>
    <property type="evidence" value="ECO:0007669"/>
    <property type="project" value="InterPro"/>
</dbReference>
<evidence type="ECO:0000256" key="8">
    <source>
        <dbReference type="ARBA" id="ARBA00023136"/>
    </source>
</evidence>
<dbReference type="InterPro" id="IPR003593">
    <property type="entry name" value="AAA+_ATPase"/>
</dbReference>
<evidence type="ECO:0000256" key="6">
    <source>
        <dbReference type="ARBA" id="ARBA00022840"/>
    </source>
</evidence>
<keyword evidence="4 9" id="KW-0812">Transmembrane</keyword>
<dbReference type="InterPro" id="IPR027417">
    <property type="entry name" value="P-loop_NTPase"/>
</dbReference>
<dbReference type="Ensembl" id="ENSACOT00000015446.1">
    <property type="protein sequence ID" value="ENSACOP00000014918.1"/>
    <property type="gene ID" value="ENSACOG00000010384.1"/>
</dbReference>
<dbReference type="Gene3D" id="3.40.50.300">
    <property type="entry name" value="P-loop containing nucleotide triphosphate hydrolases"/>
    <property type="match status" value="1"/>
</dbReference>
<dbReference type="SMART" id="SM00382">
    <property type="entry name" value="AAA"/>
    <property type="match status" value="1"/>
</dbReference>
<evidence type="ECO:0000313" key="11">
    <source>
        <dbReference type="Ensembl" id="ENSACOP00000014918.1"/>
    </source>
</evidence>
<evidence type="ECO:0000256" key="4">
    <source>
        <dbReference type="ARBA" id="ARBA00022692"/>
    </source>
</evidence>
<evidence type="ECO:0000256" key="1">
    <source>
        <dbReference type="ARBA" id="ARBA00004141"/>
    </source>
</evidence>
<dbReference type="InterPro" id="IPR056264">
    <property type="entry name" value="R2_ABCA1-4-like"/>
</dbReference>
<dbReference type="FunFam" id="3.40.50.300:FF:000335">
    <property type="entry name" value="ATP binding cassette subfamily A member 5"/>
    <property type="match status" value="1"/>
</dbReference>
<keyword evidence="6" id="KW-0067">ATP-binding</keyword>
<feature type="transmembrane region" description="Helical" evidence="9">
    <location>
        <begin position="46"/>
        <end position="64"/>
    </location>
</feature>
<evidence type="ECO:0000313" key="12">
    <source>
        <dbReference type="Proteomes" id="UP000694522"/>
    </source>
</evidence>
<protein>
    <recommendedName>
        <fullName evidence="10">ABC transporter domain-containing protein</fullName>
    </recommendedName>
</protein>
<reference evidence="11" key="1">
    <citation type="submission" date="2025-08" db="UniProtKB">
        <authorList>
            <consortium name="Ensembl"/>
        </authorList>
    </citation>
    <scope>IDENTIFICATION</scope>
</reference>
<dbReference type="Pfam" id="PF23321">
    <property type="entry name" value="R1_ABCA1"/>
    <property type="match status" value="1"/>
</dbReference>
<dbReference type="GO" id="GO:0005524">
    <property type="term" value="F:ATP binding"/>
    <property type="evidence" value="ECO:0007669"/>
    <property type="project" value="UniProtKB-KW"/>
</dbReference>
<sequence>MVFHICRISPRRQSSHQHPEELEEEDEDVKAERAAVRNAIATPSIYSSYLLLYVLLLFVFFLSWDCTRLLGLLGPNGAGKSTAMKMIAGETTLTAGQGNGATSRLQGHAPSFLGYCPQEDPLWPDLTVHQHLQVYAAVKGVSKEHTAAAVNRIVNALQLQGYLKNKTRKLSAGITRKLCFAVCMLGNPEVLLLDEPSTGMDPKGQRCVWKMLRAALKTKETGAILSTHYMEEAEAVCDRVAILVSGQIRCIGSVPYLKNKFGKGYLLEIKVKDPEHADLLHAEIMRIFPSAARQERFPSLLVYKVPMEDALPLSQSFSKLEEAKRNGNLEDYSFSLNTLAQHFQWLIDETVPALIKALIKQSSTQQRDKIGLQGS</sequence>
<keyword evidence="7 9" id="KW-1133">Transmembrane helix</keyword>
<keyword evidence="3" id="KW-0813">Transport</keyword>
<dbReference type="AlphaFoldDB" id="A0A8B9FTC0"/>
<evidence type="ECO:0000256" key="3">
    <source>
        <dbReference type="ARBA" id="ARBA00022448"/>
    </source>
</evidence>
<dbReference type="InterPro" id="IPR003439">
    <property type="entry name" value="ABC_transporter-like_ATP-bd"/>
</dbReference>
<dbReference type="GO" id="GO:0016887">
    <property type="term" value="F:ATP hydrolysis activity"/>
    <property type="evidence" value="ECO:0007669"/>
    <property type="project" value="InterPro"/>
</dbReference>